<dbReference type="Proteomes" id="UP000310108">
    <property type="component" value="Unassembled WGS sequence"/>
</dbReference>
<evidence type="ECO:0000313" key="2">
    <source>
        <dbReference type="EMBL" id="TKW48385.1"/>
    </source>
</evidence>
<dbReference type="EMBL" id="PJEX01001084">
    <property type="protein sequence ID" value="TKW48385.1"/>
    <property type="molecule type" value="Genomic_DNA"/>
</dbReference>
<gene>
    <name evidence="2" type="ORF">CTA1_5815</name>
</gene>
<evidence type="ECO:0000256" key="1">
    <source>
        <dbReference type="SAM" id="MobiDB-lite"/>
    </source>
</evidence>
<keyword evidence="3" id="KW-1185">Reference proteome</keyword>
<reference evidence="2 3" key="1">
    <citation type="journal article" date="2019" name="PLoS ONE">
        <title>Comparative genome analysis indicates high evolutionary potential of pathogenicity genes in Colletotrichum tanaceti.</title>
        <authorList>
            <person name="Lelwala R.V."/>
            <person name="Korhonen P.K."/>
            <person name="Young N.D."/>
            <person name="Scott J.B."/>
            <person name="Ades P.A."/>
            <person name="Gasser R.B."/>
            <person name="Taylor P.W.J."/>
        </authorList>
    </citation>
    <scope>NUCLEOTIDE SEQUENCE [LARGE SCALE GENOMIC DNA]</scope>
    <source>
        <strain evidence="2">BRIP57314</strain>
    </source>
</reference>
<comment type="caution">
    <text evidence="2">The sequence shown here is derived from an EMBL/GenBank/DDBJ whole genome shotgun (WGS) entry which is preliminary data.</text>
</comment>
<protein>
    <submittedName>
        <fullName evidence="2">Uncharacterized protein</fullName>
    </submittedName>
</protein>
<accession>A0A4U6WZR4</accession>
<evidence type="ECO:0000313" key="3">
    <source>
        <dbReference type="Proteomes" id="UP000310108"/>
    </source>
</evidence>
<feature type="compositionally biased region" description="Low complexity" evidence="1">
    <location>
        <begin position="43"/>
        <end position="54"/>
    </location>
</feature>
<organism evidence="2 3">
    <name type="scientific">Colletotrichum tanaceti</name>
    <dbReference type="NCBI Taxonomy" id="1306861"/>
    <lineage>
        <taxon>Eukaryota</taxon>
        <taxon>Fungi</taxon>
        <taxon>Dikarya</taxon>
        <taxon>Ascomycota</taxon>
        <taxon>Pezizomycotina</taxon>
        <taxon>Sordariomycetes</taxon>
        <taxon>Hypocreomycetidae</taxon>
        <taxon>Glomerellales</taxon>
        <taxon>Glomerellaceae</taxon>
        <taxon>Colletotrichum</taxon>
        <taxon>Colletotrichum destructivum species complex</taxon>
    </lineage>
</organism>
<name>A0A4U6WZR4_9PEZI</name>
<sequence>MSNPQGPQEADKDYSASVISQDTLVGSDANSVHPLLTRIADGTTTTTTTTTTVTNPLRGTDPQPGASDNFHYVSTRVVKEIPKAKTPSDPKSPLGRLRNLLKPPVVKAVEALPSHEGKSYHVDEQGRIIETTTRRAGTTNNRWAAGGSF</sequence>
<proteinExistence type="predicted"/>
<feature type="region of interest" description="Disordered" evidence="1">
    <location>
        <begin position="43"/>
        <end position="69"/>
    </location>
</feature>
<dbReference type="AlphaFoldDB" id="A0A4U6WZR4"/>